<dbReference type="GO" id="GO:0005283">
    <property type="term" value="F:amino acid:sodium symporter activity"/>
    <property type="evidence" value="ECO:0007669"/>
    <property type="project" value="TreeGrafter"/>
</dbReference>
<keyword evidence="14" id="KW-0479">Metal-binding</keyword>
<feature type="compositionally biased region" description="Basic and acidic residues" evidence="16">
    <location>
        <begin position="1"/>
        <end position="12"/>
    </location>
</feature>
<sequence length="636" mass="71593">MKTETNNEERNGHRNPAFVPDEKDENPVGEDEKSISRRSDAEESVIRHTWNNEIEFLMSCIAMSIGFGNIWRFPFTAYENGGGVFLIPYVIILFIVGKPFYYLEMIIGQFSSSSSIKVWSLSPAFVGVGWSQFCSTIALMTYYSSLMALTLFFLIASFSTELPWAKCREGWDNCFDSSGSNGNTFAELLSGSGVNKRSSAELYFLKVVLREKDSIDDGIGLPSWELTLCLLVSWATVVLVTFRGVKSSGKASYFLAIFPYVVLISLLIRAATLEGAGTGILYFVEPKWNKLLEPEVWYAAVTQCFFSLSVCFGAIITYSSHNQFKHNIYRDAMIVTTLDTVTSFIAGCTIFGILGNLAHEMGVENIDEVVKSGAGLAFISYPDAIAKFEFLPQLFSVLFFVMMFVLGVGSIVGMVSGVIACLQDKLPRLKIWMIVVPVCLMGFAVSTIYVTPGGQFLLTLVDYYGTSFVVFILASFEITAIMWVYGLENLLDDIEFMLDRKTSCYWKICWMIVTPFILIIIFIYTVATLSPLTYGDRSYPASAHAAGATLLCFSVLQIPFWMIVEMLKNRHLPFSQNLKACFQPTKEWGPVETKHRRAWLQFKEEKQKERMFRTGPRWLQLANILIGRNEEKHVGD</sequence>
<dbReference type="GO" id="GO:0046872">
    <property type="term" value="F:metal ion binding"/>
    <property type="evidence" value="ECO:0007669"/>
    <property type="project" value="UniProtKB-KW"/>
</dbReference>
<dbReference type="KEGG" id="ccal:108627593"/>
<dbReference type="PROSITE" id="PS50267">
    <property type="entry name" value="NA_NEUROTRAN_SYMP_3"/>
    <property type="match status" value="1"/>
</dbReference>
<dbReference type="GO" id="GO:0089718">
    <property type="term" value="P:amino acid import across plasma membrane"/>
    <property type="evidence" value="ECO:0007669"/>
    <property type="project" value="TreeGrafter"/>
</dbReference>
<evidence type="ECO:0000256" key="4">
    <source>
        <dbReference type="ARBA" id="ARBA00022692"/>
    </source>
</evidence>
<feature type="transmembrane region" description="Helical" evidence="17">
    <location>
        <begin position="254"/>
        <end position="284"/>
    </location>
</feature>
<dbReference type="SUPFAM" id="SSF161070">
    <property type="entry name" value="SNF-like"/>
    <property type="match status" value="1"/>
</dbReference>
<keyword evidence="8 14" id="KW-0915">Sodium</keyword>
<proteinExistence type="inferred from homology"/>
<evidence type="ECO:0000313" key="18">
    <source>
        <dbReference type="Proteomes" id="UP000694925"/>
    </source>
</evidence>
<evidence type="ECO:0000256" key="9">
    <source>
        <dbReference type="ARBA" id="ARBA00023065"/>
    </source>
</evidence>
<evidence type="ECO:0000256" key="12">
    <source>
        <dbReference type="ARBA" id="ARBA00023201"/>
    </source>
</evidence>
<evidence type="ECO:0000256" key="6">
    <source>
        <dbReference type="ARBA" id="ARBA00022970"/>
    </source>
</evidence>
<evidence type="ECO:0000256" key="7">
    <source>
        <dbReference type="ARBA" id="ARBA00022989"/>
    </source>
</evidence>
<keyword evidence="9" id="KW-0406">Ion transport</keyword>
<feature type="region of interest" description="Disordered" evidence="16">
    <location>
        <begin position="1"/>
        <end position="40"/>
    </location>
</feature>
<evidence type="ECO:0000256" key="15">
    <source>
        <dbReference type="RuleBase" id="RU003732"/>
    </source>
</evidence>
<keyword evidence="6" id="KW-0029">Amino-acid transport</keyword>
<evidence type="ECO:0000256" key="13">
    <source>
        <dbReference type="ARBA" id="ARBA00037785"/>
    </source>
</evidence>
<protein>
    <recommendedName>
        <fullName evidence="15">Transporter</fullName>
    </recommendedName>
</protein>
<name>A0AAJ7J571_9HYME</name>
<keyword evidence="5 15" id="KW-0769">Symport</keyword>
<evidence type="ECO:0000256" key="5">
    <source>
        <dbReference type="ARBA" id="ARBA00022847"/>
    </source>
</evidence>
<accession>A0AAJ7J571</accession>
<dbReference type="GO" id="GO:0015179">
    <property type="term" value="F:L-amino acid transmembrane transporter activity"/>
    <property type="evidence" value="ECO:0007669"/>
    <property type="project" value="TreeGrafter"/>
</dbReference>
<feature type="binding site" evidence="14">
    <location>
        <position position="307"/>
    </location>
    <ligand>
        <name>Na(+)</name>
        <dbReference type="ChEBI" id="CHEBI:29101"/>
        <label>1</label>
    </ligand>
</feature>
<keyword evidence="10 17" id="KW-0472">Membrane</keyword>
<evidence type="ECO:0000256" key="17">
    <source>
        <dbReference type="SAM" id="Phobius"/>
    </source>
</evidence>
<evidence type="ECO:0000256" key="3">
    <source>
        <dbReference type="ARBA" id="ARBA00022448"/>
    </source>
</evidence>
<dbReference type="PRINTS" id="PR00176">
    <property type="entry name" value="NANEUSMPORT"/>
</dbReference>
<dbReference type="InterPro" id="IPR000175">
    <property type="entry name" value="Na/ntran_symport"/>
</dbReference>
<dbReference type="GeneID" id="108627593"/>
<dbReference type="PROSITE" id="PS00610">
    <property type="entry name" value="NA_NEUROTRAN_SYMP_1"/>
    <property type="match status" value="1"/>
</dbReference>
<evidence type="ECO:0000256" key="14">
    <source>
        <dbReference type="PIRSR" id="PIRSR600175-1"/>
    </source>
</evidence>
<comment type="function">
    <text evidence="13">Unusual broad substrate spectrum amino acid:sodium cotransporter that promotes absorption of the D isomers of essential amino acids. Neutral amino acids are the preferred substrates, especially methionine and phenylalanine.</text>
</comment>
<dbReference type="AlphaFoldDB" id="A0AAJ7J571"/>
<evidence type="ECO:0000256" key="1">
    <source>
        <dbReference type="ARBA" id="ARBA00004141"/>
    </source>
</evidence>
<evidence type="ECO:0000256" key="11">
    <source>
        <dbReference type="ARBA" id="ARBA00023180"/>
    </source>
</evidence>
<feature type="transmembrane region" description="Helical" evidence="17">
    <location>
        <begin position="508"/>
        <end position="529"/>
    </location>
</feature>
<feature type="transmembrane region" description="Helical" evidence="17">
    <location>
        <begin position="431"/>
        <end position="451"/>
    </location>
</feature>
<feature type="transmembrane region" description="Helical" evidence="17">
    <location>
        <begin position="463"/>
        <end position="487"/>
    </location>
</feature>
<dbReference type="RefSeq" id="XP_017884391.1">
    <property type="nucleotide sequence ID" value="XM_018028902.2"/>
</dbReference>
<dbReference type="Pfam" id="PF00209">
    <property type="entry name" value="SNF"/>
    <property type="match status" value="1"/>
</dbReference>
<evidence type="ECO:0000256" key="10">
    <source>
        <dbReference type="ARBA" id="ARBA00023136"/>
    </source>
</evidence>
<feature type="binding site" evidence="14">
    <location>
        <position position="69"/>
    </location>
    <ligand>
        <name>Na(+)</name>
        <dbReference type="ChEBI" id="CHEBI:29101"/>
        <label>1</label>
    </ligand>
</feature>
<evidence type="ECO:0000256" key="16">
    <source>
        <dbReference type="SAM" id="MobiDB-lite"/>
    </source>
</evidence>
<organism evidence="18 19">
    <name type="scientific">Ceratina calcarata</name>
    <dbReference type="NCBI Taxonomy" id="156304"/>
    <lineage>
        <taxon>Eukaryota</taxon>
        <taxon>Metazoa</taxon>
        <taxon>Ecdysozoa</taxon>
        <taxon>Arthropoda</taxon>
        <taxon>Hexapoda</taxon>
        <taxon>Insecta</taxon>
        <taxon>Pterygota</taxon>
        <taxon>Neoptera</taxon>
        <taxon>Endopterygota</taxon>
        <taxon>Hymenoptera</taxon>
        <taxon>Apocrita</taxon>
        <taxon>Aculeata</taxon>
        <taxon>Apoidea</taxon>
        <taxon>Anthophila</taxon>
        <taxon>Apidae</taxon>
        <taxon>Ceratina</taxon>
        <taxon>Zadontomerus</taxon>
    </lineage>
</organism>
<comment type="subcellular location">
    <subcellularLocation>
        <location evidence="1">Membrane</location>
        <topology evidence="1">Multi-pass membrane protein</topology>
    </subcellularLocation>
</comment>
<keyword evidence="12" id="KW-0739">Sodium transport</keyword>
<dbReference type="GO" id="GO:0005886">
    <property type="term" value="C:plasma membrane"/>
    <property type="evidence" value="ECO:0007669"/>
    <property type="project" value="TreeGrafter"/>
</dbReference>
<feature type="transmembrane region" description="Helical" evidence="17">
    <location>
        <begin position="124"/>
        <end position="156"/>
    </location>
</feature>
<feature type="binding site" evidence="14">
    <location>
        <position position="410"/>
    </location>
    <ligand>
        <name>Na(+)</name>
        <dbReference type="ChEBI" id="CHEBI:29101"/>
        <label>1</label>
    </ligand>
</feature>
<keyword evidence="4 15" id="KW-0812">Transmembrane</keyword>
<gene>
    <name evidence="19" type="primary">LOC108627593</name>
</gene>
<feature type="transmembrane region" description="Helical" evidence="17">
    <location>
        <begin position="332"/>
        <end position="354"/>
    </location>
</feature>
<feature type="transmembrane region" description="Helical" evidence="17">
    <location>
        <begin position="397"/>
        <end position="419"/>
    </location>
</feature>
<keyword evidence="11" id="KW-0325">Glycoprotein</keyword>
<keyword evidence="7 17" id="KW-1133">Transmembrane helix</keyword>
<evidence type="ECO:0000313" key="19">
    <source>
        <dbReference type="RefSeq" id="XP_017884391.1"/>
    </source>
</evidence>
<feature type="compositionally biased region" description="Basic and acidic residues" evidence="16">
    <location>
        <begin position="30"/>
        <end position="40"/>
    </location>
</feature>
<keyword evidence="3 15" id="KW-0813">Transport</keyword>
<reference evidence="19" key="1">
    <citation type="submission" date="2025-08" db="UniProtKB">
        <authorList>
            <consortium name="RefSeq"/>
        </authorList>
    </citation>
    <scope>IDENTIFICATION</scope>
    <source>
        <tissue evidence="19">Whole body</tissue>
    </source>
</reference>
<feature type="transmembrane region" description="Helical" evidence="17">
    <location>
        <begin position="541"/>
        <end position="564"/>
    </location>
</feature>
<feature type="transmembrane region" description="Helical" evidence="17">
    <location>
        <begin position="296"/>
        <end position="320"/>
    </location>
</feature>
<evidence type="ECO:0000256" key="2">
    <source>
        <dbReference type="ARBA" id="ARBA00006459"/>
    </source>
</evidence>
<evidence type="ECO:0000256" key="8">
    <source>
        <dbReference type="ARBA" id="ARBA00023053"/>
    </source>
</evidence>
<dbReference type="PANTHER" id="PTHR11616:SF321">
    <property type="entry name" value="SODIUM-DEPENDENT NUTRIENT AMINO ACID TRANSPORTER 1-RELATED"/>
    <property type="match status" value="1"/>
</dbReference>
<keyword evidence="18" id="KW-1185">Reference proteome</keyword>
<dbReference type="Proteomes" id="UP000694925">
    <property type="component" value="Unplaced"/>
</dbReference>
<feature type="binding site" evidence="14">
    <location>
        <position position="406"/>
    </location>
    <ligand>
        <name>Na(+)</name>
        <dbReference type="ChEBI" id="CHEBI:29101"/>
        <label>1</label>
    </ligand>
</feature>
<comment type="similarity">
    <text evidence="2 15">Belongs to the sodium:neurotransmitter symporter (SNF) (TC 2.A.22) family.</text>
</comment>
<dbReference type="PANTHER" id="PTHR11616">
    <property type="entry name" value="SODIUM/CHLORIDE DEPENDENT TRANSPORTER"/>
    <property type="match status" value="1"/>
</dbReference>
<feature type="transmembrane region" description="Helical" evidence="17">
    <location>
        <begin position="83"/>
        <end position="103"/>
    </location>
</feature>
<dbReference type="CDD" id="cd10324">
    <property type="entry name" value="SLC6sbd"/>
    <property type="match status" value="1"/>
</dbReference>
<dbReference type="InterPro" id="IPR037272">
    <property type="entry name" value="SNS_sf"/>
</dbReference>